<evidence type="ECO:0000313" key="3">
    <source>
        <dbReference type="Proteomes" id="UP000000600"/>
    </source>
</evidence>
<dbReference type="AlphaFoldDB" id="A0D840"/>
<dbReference type="PANTHER" id="PTHR31600:SF2">
    <property type="entry name" value="GAMETE ENRICHED GENE 10 PROTEIN-RELATED"/>
    <property type="match status" value="1"/>
</dbReference>
<dbReference type="HOGENOM" id="CLU_1201845_0_0_1"/>
<evidence type="ECO:0000256" key="1">
    <source>
        <dbReference type="SAM" id="Phobius"/>
    </source>
</evidence>
<dbReference type="eggNOG" id="ENOG502RT0R">
    <property type="taxonomic scope" value="Eukaryota"/>
</dbReference>
<keyword evidence="1" id="KW-0812">Transmembrane</keyword>
<reference evidence="2 3" key="1">
    <citation type="journal article" date="2006" name="Nature">
        <title>Global trends of whole-genome duplications revealed by the ciliate Paramecium tetraurelia.</title>
        <authorList>
            <consortium name="Genoscope"/>
            <person name="Aury J.-M."/>
            <person name="Jaillon O."/>
            <person name="Duret L."/>
            <person name="Noel B."/>
            <person name="Jubin C."/>
            <person name="Porcel B.M."/>
            <person name="Segurens B."/>
            <person name="Daubin V."/>
            <person name="Anthouard V."/>
            <person name="Aiach N."/>
            <person name="Arnaiz O."/>
            <person name="Billaut A."/>
            <person name="Beisson J."/>
            <person name="Blanc I."/>
            <person name="Bouhouche K."/>
            <person name="Camara F."/>
            <person name="Duharcourt S."/>
            <person name="Guigo R."/>
            <person name="Gogendeau D."/>
            <person name="Katinka M."/>
            <person name="Keller A.-M."/>
            <person name="Kissmehl R."/>
            <person name="Klotz C."/>
            <person name="Koll F."/>
            <person name="Le Moue A."/>
            <person name="Lepere C."/>
            <person name="Malinsky S."/>
            <person name="Nowacki M."/>
            <person name="Nowak J.K."/>
            <person name="Plattner H."/>
            <person name="Poulain J."/>
            <person name="Ruiz F."/>
            <person name="Serrano V."/>
            <person name="Zagulski M."/>
            <person name="Dessen P."/>
            <person name="Betermier M."/>
            <person name="Weissenbach J."/>
            <person name="Scarpelli C."/>
            <person name="Schachter V."/>
            <person name="Sperling L."/>
            <person name="Meyer E."/>
            <person name="Cohen J."/>
            <person name="Wincker P."/>
        </authorList>
    </citation>
    <scope>NUCLEOTIDE SEQUENCE [LARGE SCALE GENOMIC DNA]</scope>
    <source>
        <strain evidence="2 3">Stock d4-2</strain>
    </source>
</reference>
<evidence type="ECO:0000313" key="2">
    <source>
        <dbReference type="EMBL" id="CAK79207.1"/>
    </source>
</evidence>
<name>A0D840_PARTE</name>
<keyword evidence="1" id="KW-1133">Transmembrane helix</keyword>
<dbReference type="OrthoDB" id="313500at2759"/>
<dbReference type="InParanoid" id="A0D840"/>
<gene>
    <name evidence="2" type="ORF">GSPATT00014174001</name>
</gene>
<dbReference type="EMBL" id="CT868319">
    <property type="protein sequence ID" value="CAK79207.1"/>
    <property type="molecule type" value="Genomic_DNA"/>
</dbReference>
<proteinExistence type="predicted"/>
<dbReference type="OMA" id="MFDYMEN"/>
<keyword evidence="3" id="KW-1185">Reference proteome</keyword>
<dbReference type="KEGG" id="ptm:GSPATT00014174001"/>
<dbReference type="Proteomes" id="UP000000600">
    <property type="component" value="Unassembled WGS sequence"/>
</dbReference>
<feature type="transmembrane region" description="Helical" evidence="1">
    <location>
        <begin position="170"/>
        <end position="190"/>
    </location>
</feature>
<dbReference type="PANTHER" id="PTHR31600">
    <property type="entry name" value="TINY MACROCYSTS PROTEIN B-RELATED"/>
    <property type="match status" value="1"/>
</dbReference>
<dbReference type="RefSeq" id="XP_001446604.1">
    <property type="nucleotide sequence ID" value="XM_001446567.1"/>
</dbReference>
<organism evidence="2 3">
    <name type="scientific">Paramecium tetraurelia</name>
    <dbReference type="NCBI Taxonomy" id="5888"/>
    <lineage>
        <taxon>Eukaryota</taxon>
        <taxon>Sar</taxon>
        <taxon>Alveolata</taxon>
        <taxon>Ciliophora</taxon>
        <taxon>Intramacronucleata</taxon>
        <taxon>Oligohymenophorea</taxon>
        <taxon>Peniculida</taxon>
        <taxon>Parameciidae</taxon>
        <taxon>Paramecium</taxon>
    </lineage>
</organism>
<dbReference type="GeneID" id="5032389"/>
<sequence>MMYRVVYGIEDIIQEKSITIDNVWMQQSYHTLIYDAERDVFESYKSFPLSGFDTYQQYYDWFNFNDMCSNITLMSPLDTTITESGCRQVQNGILEKGLRTSVINLALYSNDSLKITGNNTKSTIINGNTFQIINDIVKYIRPAFNTLNEVYITDSQDYINYSQSIEIVKFVVLIIAWIILFFIIWMPYLTKLSIQIWQTKGMLNMIPMSIIQKNEKLKFRFLQDNIMTMVQ</sequence>
<keyword evidence="1" id="KW-0472">Membrane</keyword>
<protein>
    <submittedName>
        <fullName evidence="2">Uncharacterized protein</fullName>
    </submittedName>
</protein>
<dbReference type="InterPro" id="IPR052994">
    <property type="entry name" value="Tiny_macrocysts_regulators"/>
</dbReference>
<dbReference type="STRING" id="5888.A0D840"/>
<accession>A0D840</accession>